<evidence type="ECO:0000313" key="7">
    <source>
        <dbReference type="Proteomes" id="UP000038045"/>
    </source>
</evidence>
<dbReference type="AlphaFoldDB" id="A0A0N4ZAJ0"/>
<protein>
    <submittedName>
        <fullName evidence="8">Plasma membrane proteolipid 3</fullName>
    </submittedName>
</protein>
<feature type="transmembrane region" description="Helical" evidence="6">
    <location>
        <begin position="34"/>
        <end position="57"/>
    </location>
</feature>
<sequence length="89" mass="10409">MSRNCCIISCLFLLSFIFPPLVVLIDRGCGIHFLVNLLLTTLFIIPGTIHAIWICFFKEREHYQVFQSQIIITHPPVDENGVRRYIYQI</sequence>
<comment type="similarity">
    <text evidence="2">Belongs to the UPF0057 (PMP3) family.</text>
</comment>
<evidence type="ECO:0000256" key="2">
    <source>
        <dbReference type="ARBA" id="ARBA00009530"/>
    </source>
</evidence>
<evidence type="ECO:0000256" key="1">
    <source>
        <dbReference type="ARBA" id="ARBA00004370"/>
    </source>
</evidence>
<dbReference type="WBParaSite" id="PTRK_0000446850.1">
    <property type="protein sequence ID" value="PTRK_0000446850.1"/>
    <property type="gene ID" value="PTRK_0000446850"/>
</dbReference>
<proteinExistence type="inferred from homology"/>
<evidence type="ECO:0000256" key="3">
    <source>
        <dbReference type="ARBA" id="ARBA00022692"/>
    </source>
</evidence>
<dbReference type="PROSITE" id="PS01309">
    <property type="entry name" value="UPF0057"/>
    <property type="match status" value="1"/>
</dbReference>
<keyword evidence="7" id="KW-1185">Reference proteome</keyword>
<organism evidence="7 8">
    <name type="scientific">Parastrongyloides trichosuri</name>
    <name type="common">Possum-specific nematode worm</name>
    <dbReference type="NCBI Taxonomy" id="131310"/>
    <lineage>
        <taxon>Eukaryota</taxon>
        <taxon>Metazoa</taxon>
        <taxon>Ecdysozoa</taxon>
        <taxon>Nematoda</taxon>
        <taxon>Chromadorea</taxon>
        <taxon>Rhabditida</taxon>
        <taxon>Tylenchina</taxon>
        <taxon>Panagrolaimomorpha</taxon>
        <taxon>Strongyloidoidea</taxon>
        <taxon>Strongyloididae</taxon>
        <taxon>Parastrongyloides</taxon>
    </lineage>
</organism>
<dbReference type="InterPro" id="IPR000612">
    <property type="entry name" value="PMP3"/>
</dbReference>
<dbReference type="STRING" id="131310.A0A0N4ZAJ0"/>
<reference evidence="8" key="1">
    <citation type="submission" date="2017-02" db="UniProtKB">
        <authorList>
            <consortium name="WormBaseParasite"/>
        </authorList>
    </citation>
    <scope>IDENTIFICATION</scope>
</reference>
<evidence type="ECO:0000256" key="4">
    <source>
        <dbReference type="ARBA" id="ARBA00022989"/>
    </source>
</evidence>
<dbReference type="Proteomes" id="UP000038045">
    <property type="component" value="Unplaced"/>
</dbReference>
<evidence type="ECO:0000256" key="6">
    <source>
        <dbReference type="SAM" id="Phobius"/>
    </source>
</evidence>
<keyword evidence="3 6" id="KW-0812">Transmembrane</keyword>
<dbReference type="Pfam" id="PF01679">
    <property type="entry name" value="Pmp3"/>
    <property type="match status" value="1"/>
</dbReference>
<keyword evidence="5 6" id="KW-0472">Membrane</keyword>
<evidence type="ECO:0000313" key="8">
    <source>
        <dbReference type="WBParaSite" id="PTRK_0000446850.1"/>
    </source>
</evidence>
<name>A0A0N4ZAJ0_PARTI</name>
<dbReference type="GO" id="GO:0016020">
    <property type="term" value="C:membrane"/>
    <property type="evidence" value="ECO:0007669"/>
    <property type="project" value="UniProtKB-SubCell"/>
</dbReference>
<evidence type="ECO:0000256" key="5">
    <source>
        <dbReference type="ARBA" id="ARBA00023136"/>
    </source>
</evidence>
<dbReference type="PANTHER" id="PTHR21659">
    <property type="entry name" value="HYDROPHOBIC PROTEIN RCI2 LOW TEMPERATURE AND SALT RESPONSIVE PROTEIN LTI6 -RELATED"/>
    <property type="match status" value="1"/>
</dbReference>
<keyword evidence="4 6" id="KW-1133">Transmembrane helix</keyword>
<comment type="subcellular location">
    <subcellularLocation>
        <location evidence="1">Membrane</location>
    </subcellularLocation>
</comment>
<accession>A0A0N4ZAJ0</accession>
<dbReference type="PANTHER" id="PTHR21659:SF42">
    <property type="entry name" value="UPF0057 MEMBRANE PROTEIN ZK632.10-RELATED"/>
    <property type="match status" value="1"/>
</dbReference>